<comment type="caution">
    <text evidence="1">The sequence shown here is derived from an EMBL/GenBank/DDBJ whole genome shotgun (WGS) entry which is preliminary data.</text>
</comment>
<protein>
    <recommendedName>
        <fullName evidence="3">HeH/LEM domain-containing protein</fullName>
    </recommendedName>
</protein>
<evidence type="ECO:0000313" key="2">
    <source>
        <dbReference type="Proteomes" id="UP000195967"/>
    </source>
</evidence>
<evidence type="ECO:0000313" key="1">
    <source>
        <dbReference type="EMBL" id="OUT11834.1"/>
    </source>
</evidence>
<proteinExistence type="predicted"/>
<dbReference type="EMBL" id="NDYO01000004">
    <property type="protein sequence ID" value="OUT11834.1"/>
    <property type="molecule type" value="Genomic_DNA"/>
</dbReference>
<accession>A0A1Y5MX23</accession>
<name>A0A1Y5MX23_9BACT</name>
<sequence length="99" mass="10974">MSKIWYVEFPTFQYNEDVKALAKERGLTIIDAKFDDGDGVKDPPELTLKGATQEVDYDELISRLDTLKAGELKLLAAHLGVEYTNADGTKAAIKEKLGQ</sequence>
<evidence type="ECO:0008006" key="3">
    <source>
        <dbReference type="Google" id="ProtNLM"/>
    </source>
</evidence>
<dbReference type="RefSeq" id="WP_087584256.1">
    <property type="nucleotide sequence ID" value="NZ_CABMKR010000004.1"/>
</dbReference>
<dbReference type="AlphaFoldDB" id="A0A1Y5MX23"/>
<reference evidence="1 2" key="1">
    <citation type="submission" date="2017-04" db="EMBL/GenBank/DDBJ databases">
        <title>Complete genome of Campylobacter concisus ATCC 33237T and draft genomes for an additional eight well characterized C. concisus strains.</title>
        <authorList>
            <person name="Cornelius A.J."/>
            <person name="Miller W.G."/>
            <person name="Lastovica A.J."/>
            <person name="On S.L."/>
            <person name="French N.P."/>
            <person name="Vandenberg O."/>
            <person name="Biggs P.J."/>
        </authorList>
    </citation>
    <scope>NUCLEOTIDE SEQUENCE [LARGE SCALE GENOMIC DNA]</scope>
    <source>
        <strain evidence="1 2">Lasto28.99</strain>
    </source>
</reference>
<gene>
    <name evidence="1" type="ORF">B9N62_02650</name>
</gene>
<dbReference type="Proteomes" id="UP000195967">
    <property type="component" value="Unassembled WGS sequence"/>
</dbReference>
<organism evidence="1 2">
    <name type="scientific">Campylobacter concisus</name>
    <dbReference type="NCBI Taxonomy" id="199"/>
    <lineage>
        <taxon>Bacteria</taxon>
        <taxon>Pseudomonadati</taxon>
        <taxon>Campylobacterota</taxon>
        <taxon>Epsilonproteobacteria</taxon>
        <taxon>Campylobacterales</taxon>
        <taxon>Campylobacteraceae</taxon>
        <taxon>Campylobacter</taxon>
    </lineage>
</organism>